<dbReference type="KEGG" id="mcd:MCRO_0418"/>
<dbReference type="InterPro" id="IPR027417">
    <property type="entry name" value="P-loop_NTPase"/>
</dbReference>
<evidence type="ECO:0000256" key="1">
    <source>
        <dbReference type="ARBA" id="ARBA00022741"/>
    </source>
</evidence>
<proteinExistence type="predicted"/>
<dbReference type="OrthoDB" id="9771863at2"/>
<keyword evidence="4" id="KW-0378">Hydrolase</keyword>
<keyword evidence="5" id="KW-1185">Reference proteome</keyword>
<dbReference type="CDD" id="cd03216">
    <property type="entry name" value="ABC_Carb_Monos_I"/>
    <property type="match status" value="1"/>
</dbReference>
<keyword evidence="2 4" id="KW-0067">ATP-binding</keyword>
<dbReference type="EC" id="3.6.3.17" evidence="4"/>
<evidence type="ECO:0000256" key="2">
    <source>
        <dbReference type="ARBA" id="ARBA00022840"/>
    </source>
</evidence>
<dbReference type="CDD" id="cd03215">
    <property type="entry name" value="ABC_Carb_Monos_II"/>
    <property type="match status" value="1"/>
</dbReference>
<protein>
    <submittedName>
        <fullName evidence="4">Sugar ABC transporter, ATP-binding protein</fullName>
        <ecNumber evidence="4">3.6.3.17</ecNumber>
    </submittedName>
</protein>
<evidence type="ECO:0000259" key="3">
    <source>
        <dbReference type="PROSITE" id="PS50893"/>
    </source>
</evidence>
<accession>D5E5K7</accession>
<evidence type="ECO:0000313" key="5">
    <source>
        <dbReference type="Proteomes" id="UP000001845"/>
    </source>
</evidence>
<gene>
    <name evidence="4" type="ordered locus">MCRO_0418</name>
</gene>
<organism evidence="4 5">
    <name type="scientific">Mycoplasma crocodyli (strain ATCC 51981 / MP145)</name>
    <dbReference type="NCBI Taxonomy" id="512564"/>
    <lineage>
        <taxon>Bacteria</taxon>
        <taxon>Bacillati</taxon>
        <taxon>Mycoplasmatota</taxon>
        <taxon>Mollicutes</taxon>
        <taxon>Mycoplasmataceae</taxon>
        <taxon>Mycoplasma</taxon>
    </lineage>
</organism>
<dbReference type="PANTHER" id="PTHR43790">
    <property type="entry name" value="CARBOHYDRATE TRANSPORT ATP-BINDING PROTEIN MG119-RELATED"/>
    <property type="match status" value="1"/>
</dbReference>
<dbReference type="eggNOG" id="COG3845">
    <property type="taxonomic scope" value="Bacteria"/>
</dbReference>
<dbReference type="Gene3D" id="3.40.50.300">
    <property type="entry name" value="P-loop containing nucleotide triphosphate hydrolases"/>
    <property type="match status" value="2"/>
</dbReference>
<dbReference type="SUPFAM" id="SSF52540">
    <property type="entry name" value="P-loop containing nucleoside triphosphate hydrolases"/>
    <property type="match status" value="2"/>
</dbReference>
<dbReference type="SMART" id="SM00382">
    <property type="entry name" value="AAA"/>
    <property type="match status" value="1"/>
</dbReference>
<dbReference type="GO" id="GO:0016887">
    <property type="term" value="F:ATP hydrolysis activity"/>
    <property type="evidence" value="ECO:0007669"/>
    <property type="project" value="InterPro"/>
</dbReference>
<dbReference type="PROSITE" id="PS50893">
    <property type="entry name" value="ABC_TRANSPORTER_2"/>
    <property type="match status" value="2"/>
</dbReference>
<dbReference type="Proteomes" id="UP000001845">
    <property type="component" value="Chromosome"/>
</dbReference>
<dbReference type="EMBL" id="CP001991">
    <property type="protein sequence ID" value="ADE19506.1"/>
    <property type="molecule type" value="Genomic_DNA"/>
</dbReference>
<keyword evidence="1" id="KW-0547">Nucleotide-binding</keyword>
<dbReference type="PANTHER" id="PTHR43790:SF4">
    <property type="entry name" value="GUANOSINE IMPORT ATP-BINDING PROTEIN NUPO"/>
    <property type="match status" value="1"/>
</dbReference>
<dbReference type="AlphaFoldDB" id="D5E5K7"/>
<name>D5E5K7_MYCCM</name>
<dbReference type="STRING" id="512564.MCRO_0418"/>
<dbReference type="InterPro" id="IPR003593">
    <property type="entry name" value="AAA+_ATPase"/>
</dbReference>
<dbReference type="HOGENOM" id="CLU_000604_92_0_14"/>
<reference key="2">
    <citation type="submission" date="2010-03" db="EMBL/GenBank/DDBJ databases">
        <authorList>
            <person name="Ma Z."/>
            <person name="Wang X."/>
            <person name="Liu H."/>
        </authorList>
    </citation>
    <scope>NUCLEOTIDE SEQUENCE</scope>
    <source>
        <strain>MP145</strain>
    </source>
</reference>
<feature type="domain" description="ABC transporter" evidence="3">
    <location>
        <begin position="261"/>
        <end position="513"/>
    </location>
</feature>
<dbReference type="RefSeq" id="WP_013054283.1">
    <property type="nucleotide sequence ID" value="NC_014014.1"/>
</dbReference>
<dbReference type="GO" id="GO:0005524">
    <property type="term" value="F:ATP binding"/>
    <property type="evidence" value="ECO:0007669"/>
    <property type="project" value="UniProtKB-KW"/>
</dbReference>
<dbReference type="InterPro" id="IPR017871">
    <property type="entry name" value="ABC_transporter-like_CS"/>
</dbReference>
<dbReference type="PROSITE" id="PS00211">
    <property type="entry name" value="ABC_TRANSPORTER_1"/>
    <property type="match status" value="1"/>
</dbReference>
<reference evidence="4 5" key="3">
    <citation type="journal article" date="2011" name="J. Bacteriol.">
        <title>Genome sequences of Mycoplasma alligatoris A21JP2T and Mycoplasma crocodyli MP145T.</title>
        <authorList>
            <person name="Brown D.R."/>
            <person name="Farmerie W.G."/>
            <person name="May M."/>
            <person name="Benders G.A."/>
            <person name="Durkin A.S."/>
            <person name="Hlavinka K."/>
            <person name="Hostetler J."/>
            <person name="Jackson J."/>
            <person name="Johnson J."/>
            <person name="Miller R.H."/>
            <person name="Paralanov V."/>
            <person name="Radune D."/>
            <person name="Szczypinski B."/>
            <person name="Glass J.I."/>
        </authorList>
    </citation>
    <scope>NUCLEOTIDE SEQUENCE [LARGE SCALE GENOMIC DNA]</scope>
    <source>
        <strain evidence="5">ATCC 51981 / MP145</strain>
    </source>
</reference>
<feature type="domain" description="ABC transporter" evidence="3">
    <location>
        <begin position="9"/>
        <end position="244"/>
    </location>
</feature>
<dbReference type="InterPro" id="IPR003439">
    <property type="entry name" value="ABC_transporter-like_ATP-bd"/>
</dbReference>
<evidence type="ECO:0000313" key="4">
    <source>
        <dbReference type="EMBL" id="ADE19506.1"/>
    </source>
</evidence>
<dbReference type="InterPro" id="IPR050107">
    <property type="entry name" value="ABC_carbohydrate_import_ATPase"/>
</dbReference>
<sequence length="522" mass="58216">MLTKIENAVEFVNITKDFPGIRANDDVSFKVKKGSIHAIIGENGAGKSTLMSILFGLYEPTKGYIKINDESVFIKNPNDANRLGIGMVHQHFKLVDIYTNLENIIIGSEYSKAGKMDLALSKKKIQAIQEIYDLNFDLNQVTGDSTVSTQQKVEILKMLYRDSDILVFDEPTAVLTDAEIQGLLKTFKRFAETGKTILFISHKLKEIKEVADTATVIRHGKVIGNYNVKEASIQELATAMVGQTINLPKNSSNAKFGQTILEFENVSAKHGKSVSNLSFEVKSGQILAVAGVEGNGQEVIEYLCSGLIKPNEGNIYFNKKNDKNDSYEKLNITNYSVQNKTKLGLSYIPGDRHKYGLVLDYTINENAILRRLTDPLFNKLSYIKVGKRNEFSQEIIEKFDVRGAREGRSKARSLSGGNQQKAIVGREMLTPHDLIIIVQPTRGLDVGAINQIHRDIIKEKEAGKAILLISYELDEVLSLADTIMVISNGKIQGMANKENVTREQIGLWMADVKKEENHERSN</sequence>
<reference evidence="5" key="1">
    <citation type="submission" date="2010-03" db="EMBL/GenBank/DDBJ databases">
        <title>The complete genome of Mycoplasma crocodyli MP145.</title>
        <authorList>
            <person name="Glass J.I."/>
            <person name="Durkin A.S."/>
            <person name="Hostetler J."/>
            <person name="Jackson J."/>
            <person name="Johnson J."/>
            <person name="May M.A."/>
            <person name="Paralanov V."/>
            <person name="Radune D."/>
            <person name="Szczypinski B."/>
            <person name="Brown D.R."/>
        </authorList>
    </citation>
    <scope>NUCLEOTIDE SEQUENCE [LARGE SCALE GENOMIC DNA]</scope>
    <source>
        <strain evidence="5">ATCC 51981 / MP145</strain>
    </source>
</reference>
<dbReference type="Pfam" id="PF00005">
    <property type="entry name" value="ABC_tran"/>
    <property type="match status" value="2"/>
</dbReference>